<keyword evidence="3" id="KW-1185">Reference proteome</keyword>
<dbReference type="AlphaFoldDB" id="A0A8C0IXY8"/>
<dbReference type="Proteomes" id="UP000694404">
    <property type="component" value="Unplaced"/>
</dbReference>
<feature type="region of interest" description="Disordered" evidence="1">
    <location>
        <begin position="1"/>
        <end position="45"/>
    </location>
</feature>
<feature type="compositionally biased region" description="Basic residues" evidence="1">
    <location>
        <begin position="1"/>
        <end position="12"/>
    </location>
</feature>
<reference evidence="2" key="1">
    <citation type="submission" date="2025-08" db="UniProtKB">
        <authorList>
            <consortium name="Ensembl"/>
        </authorList>
    </citation>
    <scope>IDENTIFICATION</scope>
</reference>
<organism evidence="2 3">
    <name type="scientific">Chelonoidis abingdonii</name>
    <name type="common">Abingdon island giant tortoise</name>
    <name type="synonym">Testudo abingdonii</name>
    <dbReference type="NCBI Taxonomy" id="106734"/>
    <lineage>
        <taxon>Eukaryota</taxon>
        <taxon>Metazoa</taxon>
        <taxon>Chordata</taxon>
        <taxon>Craniata</taxon>
        <taxon>Vertebrata</taxon>
        <taxon>Euteleostomi</taxon>
        <taxon>Archelosauria</taxon>
        <taxon>Testudinata</taxon>
        <taxon>Testudines</taxon>
        <taxon>Cryptodira</taxon>
        <taxon>Durocryptodira</taxon>
        <taxon>Testudinoidea</taxon>
        <taxon>Testudinidae</taxon>
        <taxon>Chelonoidis</taxon>
    </lineage>
</organism>
<evidence type="ECO:0000313" key="3">
    <source>
        <dbReference type="Proteomes" id="UP000694404"/>
    </source>
</evidence>
<dbReference type="GeneTree" id="ENSGT00910000147748"/>
<accession>A0A8C0IXY8</accession>
<protein>
    <submittedName>
        <fullName evidence="2">Uncharacterized protein</fullName>
    </submittedName>
</protein>
<dbReference type="Ensembl" id="ENSCABT00000026102.1">
    <property type="protein sequence ID" value="ENSCABP00000023821.1"/>
    <property type="gene ID" value="ENSCABG00000017542.1"/>
</dbReference>
<evidence type="ECO:0000313" key="2">
    <source>
        <dbReference type="Ensembl" id="ENSCABP00000023821.1"/>
    </source>
</evidence>
<evidence type="ECO:0000256" key="1">
    <source>
        <dbReference type="SAM" id="MobiDB-lite"/>
    </source>
</evidence>
<reference evidence="2" key="2">
    <citation type="submission" date="2025-09" db="UniProtKB">
        <authorList>
            <consortium name="Ensembl"/>
        </authorList>
    </citation>
    <scope>IDENTIFICATION</scope>
</reference>
<feature type="compositionally biased region" description="Polar residues" evidence="1">
    <location>
        <begin position="14"/>
        <end position="26"/>
    </location>
</feature>
<sequence>PQTPHRQPHPRARTPSQSAPLPTPHSSAPARSPLPHPELFISGPTLEPACTTHKFEHVPVEDIVVREALAVEEVTEELPQVRVVRFLHPDEAPPLPHSTLPCTCTCVLRRYSSGAHSTYKGTLCRAPQWVLTSSSR</sequence>
<proteinExistence type="predicted"/>
<name>A0A8C0IXY8_CHEAB</name>